<organism evidence="3 4">
    <name type="scientific">Dyadobacter soli</name>
    <dbReference type="NCBI Taxonomy" id="659014"/>
    <lineage>
        <taxon>Bacteria</taxon>
        <taxon>Pseudomonadati</taxon>
        <taxon>Bacteroidota</taxon>
        <taxon>Cytophagia</taxon>
        <taxon>Cytophagales</taxon>
        <taxon>Spirosomataceae</taxon>
        <taxon>Dyadobacter</taxon>
    </lineage>
</organism>
<evidence type="ECO:0000256" key="1">
    <source>
        <dbReference type="SAM" id="Phobius"/>
    </source>
</evidence>
<gene>
    <name evidence="3" type="ORF">SAMN04487996_122122</name>
</gene>
<dbReference type="STRING" id="659014.SAMN04487996_122122"/>
<dbReference type="EMBL" id="FNAN01000022">
    <property type="protein sequence ID" value="SDG73764.1"/>
    <property type="molecule type" value="Genomic_DNA"/>
</dbReference>
<sequence>MKWSFVIQQKFKAAILLGGIMALIVGGTLISRYNVEGIDESFSSIYKDRLVPATTILYLTENLYRKRLSLENYLYSEAQQTPAYVKAQLRAHDRSIDSLIRLFEKTYLVDEEAKSLHGFKSQIAQYANLESRVLTLCSAGSFAEAKQLFSAPGGTTFESTILNLNELAGIQSTIGKDLVKASKMNVASFGIISFLQISLAIITGLVVIVLIRNSQVIQKPRSNSNKSQYFNLN</sequence>
<keyword evidence="1" id="KW-0812">Transmembrane</keyword>
<dbReference type="Pfam" id="PF12729">
    <property type="entry name" value="4HB_MCP_1"/>
    <property type="match status" value="1"/>
</dbReference>
<name>A0A1G7WPF5_9BACT</name>
<keyword evidence="4" id="KW-1185">Reference proteome</keyword>
<feature type="domain" description="Chemotaxis methyl-accepting receptor HlyB-like 4HB MCP" evidence="2">
    <location>
        <begin position="6"/>
        <end position="183"/>
    </location>
</feature>
<keyword evidence="1" id="KW-1133">Transmembrane helix</keyword>
<dbReference type="AlphaFoldDB" id="A0A1G7WPF5"/>
<dbReference type="Proteomes" id="UP000198748">
    <property type="component" value="Unassembled WGS sequence"/>
</dbReference>
<keyword evidence="1" id="KW-0472">Membrane</keyword>
<feature type="transmembrane region" description="Helical" evidence="1">
    <location>
        <begin position="12"/>
        <end position="33"/>
    </location>
</feature>
<evidence type="ECO:0000313" key="4">
    <source>
        <dbReference type="Proteomes" id="UP000198748"/>
    </source>
</evidence>
<proteinExistence type="predicted"/>
<feature type="transmembrane region" description="Helical" evidence="1">
    <location>
        <begin position="186"/>
        <end position="211"/>
    </location>
</feature>
<accession>A0A1G7WPF5</accession>
<dbReference type="InterPro" id="IPR024478">
    <property type="entry name" value="HlyB_4HB_MCP"/>
</dbReference>
<protein>
    <submittedName>
        <fullName evidence="3">Four helix bundle sensory module for signal transduction</fullName>
    </submittedName>
</protein>
<evidence type="ECO:0000259" key="2">
    <source>
        <dbReference type="Pfam" id="PF12729"/>
    </source>
</evidence>
<evidence type="ECO:0000313" key="3">
    <source>
        <dbReference type="EMBL" id="SDG73764.1"/>
    </source>
</evidence>
<reference evidence="4" key="1">
    <citation type="submission" date="2016-10" db="EMBL/GenBank/DDBJ databases">
        <authorList>
            <person name="Varghese N."/>
            <person name="Submissions S."/>
        </authorList>
    </citation>
    <scope>NUCLEOTIDE SEQUENCE [LARGE SCALE GENOMIC DNA]</scope>
    <source>
        <strain evidence="4">DSM 25329</strain>
    </source>
</reference>
<dbReference type="OrthoDB" id="1438991at2"/>
<dbReference type="RefSeq" id="WP_090156748.1">
    <property type="nucleotide sequence ID" value="NZ_FNAN01000022.1"/>
</dbReference>